<evidence type="ECO:0000313" key="8">
    <source>
        <dbReference type="Proteomes" id="UP000095658"/>
    </source>
</evidence>
<evidence type="ECO:0000256" key="4">
    <source>
        <dbReference type="ARBA" id="ARBA00022989"/>
    </source>
</evidence>
<comment type="subcellular location">
    <subcellularLocation>
        <location evidence="1">Cell membrane</location>
        <topology evidence="1">Multi-pass membrane protein</topology>
    </subcellularLocation>
</comment>
<dbReference type="RefSeq" id="WP_069937250.1">
    <property type="nucleotide sequence ID" value="NZ_MAMP01000006.1"/>
</dbReference>
<name>A0A1E7DSP2_9BACI</name>
<dbReference type="PANTHER" id="PTHR33545:SF9">
    <property type="entry name" value="UPF0750 MEMBRANE PROTEIN YITE"/>
    <property type="match status" value="1"/>
</dbReference>
<dbReference type="PANTHER" id="PTHR33545">
    <property type="entry name" value="UPF0750 MEMBRANE PROTEIN YITT-RELATED"/>
    <property type="match status" value="1"/>
</dbReference>
<dbReference type="InterPro" id="IPR003740">
    <property type="entry name" value="YitT"/>
</dbReference>
<organism evidence="7 8">
    <name type="scientific">Domibacillus iocasae</name>
    <dbReference type="NCBI Taxonomy" id="1714016"/>
    <lineage>
        <taxon>Bacteria</taxon>
        <taxon>Bacillati</taxon>
        <taxon>Bacillota</taxon>
        <taxon>Bacilli</taxon>
        <taxon>Bacillales</taxon>
        <taxon>Bacillaceae</taxon>
        <taxon>Domibacillus</taxon>
    </lineage>
</organism>
<protein>
    <recommendedName>
        <fullName evidence="9">YitT family protein</fullName>
    </recommendedName>
</protein>
<keyword evidence="4 6" id="KW-1133">Transmembrane helix</keyword>
<accession>A0A1E7DSP2</accession>
<dbReference type="EMBL" id="MAMP01000006">
    <property type="protein sequence ID" value="OES46092.1"/>
    <property type="molecule type" value="Genomic_DNA"/>
</dbReference>
<dbReference type="InterPro" id="IPR051461">
    <property type="entry name" value="UPF0750_membrane"/>
</dbReference>
<keyword evidence="2" id="KW-1003">Cell membrane</keyword>
<sequence>MSENRRKHSQMAGHFNKKNIKQSFFIFLAILFFAIGNILFAVPNQIMNGGMTGLSQMGYYLYEFNIGLGIFLLNMPLFITAFFFYKELFYKSAISMLTVSLLIGFLQEPLLAYGIQNIWIGSAVGGLWMGVALGILASMNASLGGGSMLGKMLHDHYGVSLTKAVFFIDASVYPLSLFLIGMTETIFSLVLTFFSALGIYLVSKKTAINRKLA</sequence>
<evidence type="ECO:0000256" key="1">
    <source>
        <dbReference type="ARBA" id="ARBA00004651"/>
    </source>
</evidence>
<keyword evidence="8" id="KW-1185">Reference proteome</keyword>
<feature type="transmembrane region" description="Helical" evidence="6">
    <location>
        <begin position="160"/>
        <end position="180"/>
    </location>
</feature>
<evidence type="ECO:0000256" key="6">
    <source>
        <dbReference type="SAM" id="Phobius"/>
    </source>
</evidence>
<evidence type="ECO:0000256" key="3">
    <source>
        <dbReference type="ARBA" id="ARBA00022692"/>
    </source>
</evidence>
<keyword evidence="3 6" id="KW-0812">Transmembrane</keyword>
<feature type="transmembrane region" description="Helical" evidence="6">
    <location>
        <begin position="118"/>
        <end position="139"/>
    </location>
</feature>
<reference evidence="7 8" key="1">
    <citation type="submission" date="2016-06" db="EMBL/GenBank/DDBJ databases">
        <title>Domibacillus iocasae genome sequencing.</title>
        <authorList>
            <person name="Verma A."/>
            <person name="Pal Y."/>
            <person name="Ojha A.K."/>
            <person name="Krishnamurthi S."/>
        </authorList>
    </citation>
    <scope>NUCLEOTIDE SEQUENCE [LARGE SCALE GENOMIC DNA]</scope>
    <source>
        <strain evidence="7 8">DSM 29979</strain>
    </source>
</reference>
<proteinExistence type="predicted"/>
<feature type="transmembrane region" description="Helical" evidence="6">
    <location>
        <begin position="24"/>
        <end position="46"/>
    </location>
</feature>
<feature type="transmembrane region" description="Helical" evidence="6">
    <location>
        <begin position="66"/>
        <end position="85"/>
    </location>
</feature>
<feature type="transmembrane region" description="Helical" evidence="6">
    <location>
        <begin position="186"/>
        <end position="203"/>
    </location>
</feature>
<dbReference type="GO" id="GO:0005886">
    <property type="term" value="C:plasma membrane"/>
    <property type="evidence" value="ECO:0007669"/>
    <property type="project" value="UniProtKB-SubCell"/>
</dbReference>
<dbReference type="Proteomes" id="UP000095658">
    <property type="component" value="Unassembled WGS sequence"/>
</dbReference>
<dbReference type="STRING" id="1714016.BA724_16020"/>
<evidence type="ECO:0000313" key="7">
    <source>
        <dbReference type="EMBL" id="OES46092.1"/>
    </source>
</evidence>
<evidence type="ECO:0008006" key="9">
    <source>
        <dbReference type="Google" id="ProtNLM"/>
    </source>
</evidence>
<gene>
    <name evidence="7" type="ORF">BA724_16020</name>
</gene>
<comment type="caution">
    <text evidence="7">The sequence shown here is derived from an EMBL/GenBank/DDBJ whole genome shotgun (WGS) entry which is preliminary data.</text>
</comment>
<feature type="transmembrane region" description="Helical" evidence="6">
    <location>
        <begin position="92"/>
        <end position="112"/>
    </location>
</feature>
<evidence type="ECO:0000256" key="5">
    <source>
        <dbReference type="ARBA" id="ARBA00023136"/>
    </source>
</evidence>
<evidence type="ECO:0000256" key="2">
    <source>
        <dbReference type="ARBA" id="ARBA00022475"/>
    </source>
</evidence>
<dbReference type="AlphaFoldDB" id="A0A1E7DSP2"/>
<dbReference type="OrthoDB" id="2968714at2"/>
<dbReference type="Pfam" id="PF02588">
    <property type="entry name" value="YitT_membrane"/>
    <property type="match status" value="1"/>
</dbReference>
<keyword evidence="5 6" id="KW-0472">Membrane</keyword>